<evidence type="ECO:0000313" key="3">
    <source>
        <dbReference type="Proteomes" id="UP000054843"/>
    </source>
</evidence>
<keyword evidence="1" id="KW-1133">Transmembrane helix</keyword>
<feature type="transmembrane region" description="Helical" evidence="1">
    <location>
        <begin position="157"/>
        <end position="184"/>
    </location>
</feature>
<evidence type="ECO:0000313" key="2">
    <source>
        <dbReference type="EMBL" id="KRZ75259.1"/>
    </source>
</evidence>
<proteinExistence type="predicted"/>
<keyword evidence="1" id="KW-0472">Membrane</keyword>
<evidence type="ECO:0000256" key="1">
    <source>
        <dbReference type="SAM" id="Phobius"/>
    </source>
</evidence>
<accession>A0A0V1MU15</accession>
<keyword evidence="3" id="KW-1185">Reference proteome</keyword>
<name>A0A0V1MU15_9BILA</name>
<dbReference type="EMBL" id="JYDO01000040">
    <property type="protein sequence ID" value="KRZ75259.1"/>
    <property type="molecule type" value="Genomic_DNA"/>
</dbReference>
<protein>
    <submittedName>
        <fullName evidence="2">Uncharacterized protein</fullName>
    </submittedName>
</protein>
<dbReference type="Proteomes" id="UP000054843">
    <property type="component" value="Unassembled WGS sequence"/>
</dbReference>
<organism evidence="2 3">
    <name type="scientific">Trichinella papuae</name>
    <dbReference type="NCBI Taxonomy" id="268474"/>
    <lineage>
        <taxon>Eukaryota</taxon>
        <taxon>Metazoa</taxon>
        <taxon>Ecdysozoa</taxon>
        <taxon>Nematoda</taxon>
        <taxon>Enoplea</taxon>
        <taxon>Dorylaimia</taxon>
        <taxon>Trichinellida</taxon>
        <taxon>Trichinellidae</taxon>
        <taxon>Trichinella</taxon>
    </lineage>
</organism>
<dbReference type="OrthoDB" id="10457388at2759"/>
<dbReference type="AlphaFoldDB" id="A0A0V1MU15"/>
<gene>
    <name evidence="2" type="ORF">T10_964</name>
</gene>
<feature type="transmembrane region" description="Helical" evidence="1">
    <location>
        <begin position="17"/>
        <end position="37"/>
    </location>
</feature>
<reference evidence="2 3" key="1">
    <citation type="submission" date="2015-01" db="EMBL/GenBank/DDBJ databases">
        <title>Evolution of Trichinella species and genotypes.</title>
        <authorList>
            <person name="Korhonen P.K."/>
            <person name="Edoardo P."/>
            <person name="Giuseppe L.R."/>
            <person name="Gasser R.B."/>
        </authorList>
    </citation>
    <scope>NUCLEOTIDE SEQUENCE [LARGE SCALE GENOMIC DNA]</scope>
    <source>
        <strain evidence="2">ISS1980</strain>
    </source>
</reference>
<keyword evidence="1" id="KW-0812">Transmembrane</keyword>
<sequence length="187" mass="21484">MITLAVLWNSLQCYDDVWIVFGQSAWAFAAMFAFSVLTERHVGVTLIFQVSLSTLLYIDSRLSNTQLSHQQHFKQHNYGRNFGFFVENALSAPVRKLILILRPLWEKKYPNEVHFGQICTLSIYKSLRLLPVKRCFNVQAWLAEPVNNVFTNCMQSLLLLLTAIATGRIFHCFAVTCYVVQYIVDVG</sequence>
<comment type="caution">
    <text evidence="2">The sequence shown here is derived from an EMBL/GenBank/DDBJ whole genome shotgun (WGS) entry which is preliminary data.</text>
</comment>